<sequence length="157" mass="17877">MSEMGIDEKNKSSPNLCTTTLVESNDNEDTLIDESDTSSMCPYAFMLQVYALTLQVYALLRSSLTRKLNHLILITKAGSQRTHITVAMNNKHVDYHPQRYQSTKDDDYVPSLPPLKTITSFEIKSKYNFKNPSADKNTFEKTKDVYNTLSILCQSTH</sequence>
<accession>A0AAD5KKI5</accession>
<dbReference type="AlphaFoldDB" id="A0AAD5KKI5"/>
<reference evidence="1" key="1">
    <citation type="journal article" date="2022" name="IScience">
        <title>Evolution of zygomycete secretomes and the origins of terrestrial fungal ecologies.</title>
        <authorList>
            <person name="Chang Y."/>
            <person name="Wang Y."/>
            <person name="Mondo S."/>
            <person name="Ahrendt S."/>
            <person name="Andreopoulos W."/>
            <person name="Barry K."/>
            <person name="Beard J."/>
            <person name="Benny G.L."/>
            <person name="Blankenship S."/>
            <person name="Bonito G."/>
            <person name="Cuomo C."/>
            <person name="Desiro A."/>
            <person name="Gervers K.A."/>
            <person name="Hundley H."/>
            <person name="Kuo A."/>
            <person name="LaButti K."/>
            <person name="Lang B.F."/>
            <person name="Lipzen A."/>
            <person name="O'Donnell K."/>
            <person name="Pangilinan J."/>
            <person name="Reynolds N."/>
            <person name="Sandor L."/>
            <person name="Smith M.E."/>
            <person name="Tsang A."/>
            <person name="Grigoriev I.V."/>
            <person name="Stajich J.E."/>
            <person name="Spatafora J.W."/>
        </authorList>
    </citation>
    <scope>NUCLEOTIDE SEQUENCE</scope>
    <source>
        <strain evidence="1">RSA 2281</strain>
    </source>
</reference>
<dbReference type="Proteomes" id="UP001209540">
    <property type="component" value="Unassembled WGS sequence"/>
</dbReference>
<protein>
    <submittedName>
        <fullName evidence="1">Uncharacterized protein</fullName>
    </submittedName>
</protein>
<evidence type="ECO:0000313" key="2">
    <source>
        <dbReference type="Proteomes" id="UP001209540"/>
    </source>
</evidence>
<comment type="caution">
    <text evidence="1">The sequence shown here is derived from an EMBL/GenBank/DDBJ whole genome shotgun (WGS) entry which is preliminary data.</text>
</comment>
<reference evidence="1" key="2">
    <citation type="submission" date="2023-02" db="EMBL/GenBank/DDBJ databases">
        <authorList>
            <consortium name="DOE Joint Genome Institute"/>
            <person name="Mondo S.J."/>
            <person name="Chang Y."/>
            <person name="Wang Y."/>
            <person name="Ahrendt S."/>
            <person name="Andreopoulos W."/>
            <person name="Barry K."/>
            <person name="Beard J."/>
            <person name="Benny G.L."/>
            <person name="Blankenship S."/>
            <person name="Bonito G."/>
            <person name="Cuomo C."/>
            <person name="Desiro A."/>
            <person name="Gervers K.A."/>
            <person name="Hundley H."/>
            <person name="Kuo A."/>
            <person name="LaButti K."/>
            <person name="Lang B.F."/>
            <person name="Lipzen A."/>
            <person name="O'Donnell K."/>
            <person name="Pangilinan J."/>
            <person name="Reynolds N."/>
            <person name="Sandor L."/>
            <person name="Smith M.W."/>
            <person name="Tsang A."/>
            <person name="Grigoriev I.V."/>
            <person name="Stajich J.E."/>
            <person name="Spatafora J.W."/>
        </authorList>
    </citation>
    <scope>NUCLEOTIDE SEQUENCE</scope>
    <source>
        <strain evidence="1">RSA 2281</strain>
    </source>
</reference>
<dbReference type="EMBL" id="JAIXMP010000004">
    <property type="protein sequence ID" value="KAI9274339.1"/>
    <property type="molecule type" value="Genomic_DNA"/>
</dbReference>
<keyword evidence="2" id="KW-1185">Reference proteome</keyword>
<evidence type="ECO:0000313" key="1">
    <source>
        <dbReference type="EMBL" id="KAI9274339.1"/>
    </source>
</evidence>
<organism evidence="1 2">
    <name type="scientific">Phascolomyces articulosus</name>
    <dbReference type="NCBI Taxonomy" id="60185"/>
    <lineage>
        <taxon>Eukaryota</taxon>
        <taxon>Fungi</taxon>
        <taxon>Fungi incertae sedis</taxon>
        <taxon>Mucoromycota</taxon>
        <taxon>Mucoromycotina</taxon>
        <taxon>Mucoromycetes</taxon>
        <taxon>Mucorales</taxon>
        <taxon>Lichtheimiaceae</taxon>
        <taxon>Phascolomyces</taxon>
    </lineage>
</organism>
<proteinExistence type="predicted"/>
<name>A0AAD5KKI5_9FUNG</name>
<gene>
    <name evidence="1" type="ORF">BDA99DRAFT_555781</name>
</gene>